<evidence type="ECO:0000313" key="2">
    <source>
        <dbReference type="EMBL" id="RGM75613.1"/>
    </source>
</evidence>
<dbReference type="Pfam" id="PF13471">
    <property type="entry name" value="Transglut_core3"/>
    <property type="match status" value="1"/>
</dbReference>
<dbReference type="EMBL" id="QSTP01000001">
    <property type="protein sequence ID" value="RGM75613.1"/>
    <property type="molecule type" value="Genomic_DNA"/>
</dbReference>
<comment type="caution">
    <text evidence="2">The sequence shown here is derived from an EMBL/GenBank/DDBJ whole genome shotgun (WGS) entry which is preliminary data.</text>
</comment>
<feature type="domain" description="Microcin J25-processing protein McjB C-terminal" evidence="1">
    <location>
        <begin position="68"/>
        <end position="129"/>
    </location>
</feature>
<dbReference type="AlphaFoldDB" id="A0A3E4YM01"/>
<evidence type="ECO:0000313" key="3">
    <source>
        <dbReference type="Proteomes" id="UP000260758"/>
    </source>
</evidence>
<reference evidence="2 3" key="1">
    <citation type="submission" date="2018-08" db="EMBL/GenBank/DDBJ databases">
        <title>A genome reference for cultivated species of the human gut microbiota.</title>
        <authorList>
            <person name="Zou Y."/>
            <person name="Xue W."/>
            <person name="Luo G."/>
        </authorList>
    </citation>
    <scope>NUCLEOTIDE SEQUENCE [LARGE SCALE GENOMIC DNA]</scope>
    <source>
        <strain evidence="2 3">OM07-13</strain>
    </source>
</reference>
<proteinExistence type="predicted"/>
<organism evidence="2 3">
    <name type="scientific">Agathobacter rectalis</name>
    <dbReference type="NCBI Taxonomy" id="39491"/>
    <lineage>
        <taxon>Bacteria</taxon>
        <taxon>Bacillati</taxon>
        <taxon>Bacillota</taxon>
        <taxon>Clostridia</taxon>
        <taxon>Lachnospirales</taxon>
        <taxon>Lachnospiraceae</taxon>
        <taxon>Agathobacter</taxon>
    </lineage>
</organism>
<dbReference type="Proteomes" id="UP000260758">
    <property type="component" value="Unassembled WGS sequence"/>
</dbReference>
<protein>
    <recommendedName>
        <fullName evidence="1">Microcin J25-processing protein McjB C-terminal domain-containing protein</fullName>
    </recommendedName>
</protein>
<evidence type="ECO:0000259" key="1">
    <source>
        <dbReference type="Pfam" id="PF13471"/>
    </source>
</evidence>
<accession>A0A3E4YM01</accession>
<name>A0A3E4YM01_9FIRM</name>
<sequence>MILCLKNISHHMKLFLKKIGISINKEMLTVLELIKLFRKEKYKMKNYTVIHYIQNQLKGFNRKFIDCVIRCFNLIEKYQEPNGCLSDSVALFICAKEYGYMPKLCYGLCSVDGIEFYHAWLEIDTTIIDLAIYGNINYRVSPLIQKQKLDTPYIGTYENSNERNIHYGRFQFDEDWSLALIAQKEGLSFIDYMNGLPNNAMWKLVCILLDKTPTYDFVNHLKTLVTNDKIERKLIV</sequence>
<gene>
    <name evidence="2" type="ORF">DXB99_03535</name>
</gene>
<dbReference type="InterPro" id="IPR032708">
    <property type="entry name" value="McjB_C"/>
</dbReference>